<comment type="pathway">
    <text evidence="2 5">Protein modification; protein ubiquitination.</text>
</comment>
<dbReference type="GO" id="GO:0016567">
    <property type="term" value="P:protein ubiquitination"/>
    <property type="evidence" value="ECO:0007669"/>
    <property type="project" value="UniProtKB-UniPathway"/>
</dbReference>
<protein>
    <recommendedName>
        <fullName evidence="5">E3 ubiquitin-protein ligase RMA</fullName>
        <ecNumber evidence="5">2.3.2.27</ecNumber>
    </recommendedName>
    <alternativeName>
        <fullName evidence="5">Protein RING membrane-anchor</fullName>
    </alternativeName>
    <alternativeName>
        <fullName evidence="5">RING-type E3 ubiquitin transferase RMA</fullName>
    </alternativeName>
</protein>
<gene>
    <name evidence="7" type="ORF">IFM89_009439</name>
</gene>
<accession>A0A835LZ31</accession>
<dbReference type="GO" id="GO:0006511">
    <property type="term" value="P:ubiquitin-dependent protein catabolic process"/>
    <property type="evidence" value="ECO:0007669"/>
    <property type="project" value="UniProtKB-UniRule"/>
</dbReference>
<dbReference type="InterPro" id="IPR045103">
    <property type="entry name" value="RNF5/RNF185-like"/>
</dbReference>
<evidence type="ECO:0000256" key="5">
    <source>
        <dbReference type="RuleBase" id="RU369090"/>
    </source>
</evidence>
<keyword evidence="4 5" id="KW-0833">Ubl conjugation pathway</keyword>
<proteinExistence type="predicted"/>
<dbReference type="AlphaFoldDB" id="A0A835LZ31"/>
<keyword evidence="3 5" id="KW-0808">Transferase</keyword>
<name>A0A835LZ31_9MAGN</name>
<evidence type="ECO:0000256" key="2">
    <source>
        <dbReference type="ARBA" id="ARBA00004906"/>
    </source>
</evidence>
<feature type="signal peptide" evidence="6">
    <location>
        <begin position="1"/>
        <end position="22"/>
    </location>
</feature>
<dbReference type="OrthoDB" id="4781at2759"/>
<comment type="subcellular location">
    <subcellularLocation>
        <location evidence="5">Endoplasmic reticulum membrane</location>
        <topology evidence="5">Single-pass type IV membrane protein</topology>
    </subcellularLocation>
</comment>
<dbReference type="GO" id="GO:0008270">
    <property type="term" value="F:zinc ion binding"/>
    <property type="evidence" value="ECO:0007669"/>
    <property type="project" value="UniProtKB-KW"/>
</dbReference>
<comment type="domain">
    <text evidence="5">The RING-type zinc finger domain is responsible for E3 ligase activity.</text>
</comment>
<dbReference type="Proteomes" id="UP000631114">
    <property type="component" value="Unassembled WGS sequence"/>
</dbReference>
<evidence type="ECO:0000256" key="1">
    <source>
        <dbReference type="ARBA" id="ARBA00000900"/>
    </source>
</evidence>
<comment type="function">
    <text evidence="5">E3 ubiquitin-protein ligase.</text>
</comment>
<dbReference type="GO" id="GO:0005789">
    <property type="term" value="C:endoplasmic reticulum membrane"/>
    <property type="evidence" value="ECO:0007669"/>
    <property type="project" value="UniProtKB-SubCell"/>
</dbReference>
<organism evidence="7 8">
    <name type="scientific">Coptis chinensis</name>
    <dbReference type="NCBI Taxonomy" id="261450"/>
    <lineage>
        <taxon>Eukaryota</taxon>
        <taxon>Viridiplantae</taxon>
        <taxon>Streptophyta</taxon>
        <taxon>Embryophyta</taxon>
        <taxon>Tracheophyta</taxon>
        <taxon>Spermatophyta</taxon>
        <taxon>Magnoliopsida</taxon>
        <taxon>Ranunculales</taxon>
        <taxon>Ranunculaceae</taxon>
        <taxon>Coptidoideae</taxon>
        <taxon>Coptis</taxon>
    </lineage>
</organism>
<dbReference type="EC" id="2.3.2.27" evidence="5"/>
<evidence type="ECO:0000256" key="6">
    <source>
        <dbReference type="SAM" id="SignalP"/>
    </source>
</evidence>
<keyword evidence="5" id="KW-0863">Zinc-finger</keyword>
<dbReference type="UniPathway" id="UPA00143"/>
<evidence type="ECO:0000313" key="8">
    <source>
        <dbReference type="Proteomes" id="UP000631114"/>
    </source>
</evidence>
<dbReference type="EMBL" id="JADFTS010000003">
    <property type="protein sequence ID" value="KAF9613613.1"/>
    <property type="molecule type" value="Genomic_DNA"/>
</dbReference>
<keyword evidence="5" id="KW-0862">Zinc</keyword>
<sequence length="184" mass="21051">MAASSLGILCLVFLFLASGVMSAALKKAVHVTFNRNYVPTWAFDHIKYFNGGNEIQLLIDKYTMRYKSRVPYGVEYDSKVRHFHLQLDPVFSSGGGTIVFEGLNEMDGTGCYFMWSFVLACLYRWLHIHCDHRECPVCKGEVTEADITPIYGRGNSKRKVEERGKRLIRFVDTPKTRGREGRKV</sequence>
<comment type="catalytic activity">
    <reaction evidence="1 5">
        <text>S-ubiquitinyl-[E2 ubiquitin-conjugating enzyme]-L-cysteine + [acceptor protein]-L-lysine = [E2 ubiquitin-conjugating enzyme]-L-cysteine + N(6)-ubiquitinyl-[acceptor protein]-L-lysine.</text>
        <dbReference type="EC" id="2.3.2.27"/>
    </reaction>
</comment>
<dbReference type="PANTHER" id="PTHR12313">
    <property type="entry name" value="E3 UBIQUITIN-PROTEIN LIGASE RNF5-RELATED"/>
    <property type="match status" value="1"/>
</dbReference>
<keyword evidence="5" id="KW-0479">Metal-binding</keyword>
<evidence type="ECO:0000256" key="4">
    <source>
        <dbReference type="ARBA" id="ARBA00022786"/>
    </source>
</evidence>
<feature type="chain" id="PRO_5032847498" description="E3 ubiquitin-protein ligase RMA" evidence="6">
    <location>
        <begin position="23"/>
        <end position="184"/>
    </location>
</feature>
<keyword evidence="8" id="KW-1185">Reference proteome</keyword>
<comment type="caution">
    <text evidence="7">The sequence shown here is derived from an EMBL/GenBank/DDBJ whole genome shotgun (WGS) entry which is preliminary data.</text>
</comment>
<reference evidence="7 8" key="1">
    <citation type="submission" date="2020-10" db="EMBL/GenBank/DDBJ databases">
        <title>The Coptis chinensis genome and diversification of protoberbering-type alkaloids.</title>
        <authorList>
            <person name="Wang B."/>
            <person name="Shu S."/>
            <person name="Song C."/>
            <person name="Liu Y."/>
        </authorList>
    </citation>
    <scope>NUCLEOTIDE SEQUENCE [LARGE SCALE GENOMIC DNA]</scope>
    <source>
        <strain evidence="7">HL-2020</strain>
        <tissue evidence="7">Leaf</tissue>
    </source>
</reference>
<evidence type="ECO:0000256" key="3">
    <source>
        <dbReference type="ARBA" id="ARBA00022679"/>
    </source>
</evidence>
<dbReference type="GO" id="GO:0061630">
    <property type="term" value="F:ubiquitin protein ligase activity"/>
    <property type="evidence" value="ECO:0007669"/>
    <property type="project" value="UniProtKB-UniRule"/>
</dbReference>
<keyword evidence="6" id="KW-0732">Signal</keyword>
<keyword evidence="5" id="KW-0256">Endoplasmic reticulum</keyword>
<evidence type="ECO:0000313" key="7">
    <source>
        <dbReference type="EMBL" id="KAF9613613.1"/>
    </source>
</evidence>